<dbReference type="AlphaFoldDB" id="A0A0A6P1K5"/>
<evidence type="ECO:0000313" key="1">
    <source>
        <dbReference type="EMBL" id="OAD19067.1"/>
    </source>
</evidence>
<reference evidence="1 2" key="1">
    <citation type="submission" date="2016-05" db="EMBL/GenBank/DDBJ databases">
        <title>Single-cell genome of chain-forming Candidatus Thiomargarita nelsonii and comparison to other large sulfur-oxidizing bacteria.</title>
        <authorList>
            <person name="Winkel M."/>
            <person name="Salman V."/>
            <person name="Woyke T."/>
            <person name="Schulz-Vogt H."/>
            <person name="Richter M."/>
            <person name="Flood B."/>
            <person name="Bailey J."/>
            <person name="Amann R."/>
            <person name="Mussmann M."/>
        </authorList>
    </citation>
    <scope>NUCLEOTIDE SEQUENCE [LARGE SCALE GENOMIC DNA]</scope>
    <source>
        <strain evidence="1 2">THI036</strain>
    </source>
</reference>
<dbReference type="InterPro" id="IPR035069">
    <property type="entry name" value="TTHA1013/TTHA0281-like"/>
</dbReference>
<evidence type="ECO:0008006" key="3">
    <source>
        <dbReference type="Google" id="ProtNLM"/>
    </source>
</evidence>
<dbReference type="EMBL" id="LUTY01002960">
    <property type="protein sequence ID" value="OAD19067.1"/>
    <property type="molecule type" value="Genomic_DNA"/>
</dbReference>
<gene>
    <name evidence="1" type="ORF">THIOM_005319</name>
</gene>
<comment type="caution">
    <text evidence="1">The sequence shown here is derived from an EMBL/GenBank/DDBJ whole genome shotgun (WGS) entry which is preliminary data.</text>
</comment>
<dbReference type="Gene3D" id="3.30.160.250">
    <property type="match status" value="1"/>
</dbReference>
<sequence>MIVGILFEKIQDKDFPAGYYYAHIPSLGLTTHGFGIEGAIEAAKDLISLWMAEKKANDETFNISPELLYSTIEINENAIQSA</sequence>
<dbReference type="SUPFAM" id="SSF143100">
    <property type="entry name" value="TTHA1013/TTHA0281-like"/>
    <property type="match status" value="1"/>
</dbReference>
<protein>
    <recommendedName>
        <fullName evidence="3">HicB-like antitoxin of toxin-antitoxin system domain-containing protein</fullName>
    </recommendedName>
</protein>
<evidence type="ECO:0000313" key="2">
    <source>
        <dbReference type="Proteomes" id="UP000076962"/>
    </source>
</evidence>
<accession>A0A0A6P1K5</accession>
<dbReference type="Proteomes" id="UP000076962">
    <property type="component" value="Unassembled WGS sequence"/>
</dbReference>
<keyword evidence="2" id="KW-1185">Reference proteome</keyword>
<proteinExistence type="predicted"/>
<name>A0A0A6P1K5_9GAMM</name>
<organism evidence="1 2">
    <name type="scientific">Candidatus Thiomargarita nelsonii</name>
    <dbReference type="NCBI Taxonomy" id="1003181"/>
    <lineage>
        <taxon>Bacteria</taxon>
        <taxon>Pseudomonadati</taxon>
        <taxon>Pseudomonadota</taxon>
        <taxon>Gammaproteobacteria</taxon>
        <taxon>Thiotrichales</taxon>
        <taxon>Thiotrichaceae</taxon>
        <taxon>Thiomargarita</taxon>
    </lineage>
</organism>